<dbReference type="WBParaSite" id="SMTH1_76220.1">
    <property type="protein sequence ID" value="SMTH1_76220.1"/>
    <property type="gene ID" value="SMTH1_76220"/>
</dbReference>
<dbReference type="PROSITE" id="PS50908">
    <property type="entry name" value="RWD"/>
    <property type="match status" value="1"/>
</dbReference>
<organism evidence="2 3">
    <name type="scientific">Schistosoma mattheei</name>
    <dbReference type="NCBI Taxonomy" id="31246"/>
    <lineage>
        <taxon>Eukaryota</taxon>
        <taxon>Metazoa</taxon>
        <taxon>Spiralia</taxon>
        <taxon>Lophotrochozoa</taxon>
        <taxon>Platyhelminthes</taxon>
        <taxon>Trematoda</taxon>
        <taxon>Digenea</taxon>
        <taxon>Strigeidida</taxon>
        <taxon>Schistosomatoidea</taxon>
        <taxon>Schistosomatidae</taxon>
        <taxon>Schistosoma</taxon>
    </lineage>
</organism>
<dbReference type="InterPro" id="IPR006575">
    <property type="entry name" value="RWD_dom"/>
</dbReference>
<dbReference type="GO" id="GO:0033554">
    <property type="term" value="P:cellular response to stress"/>
    <property type="evidence" value="ECO:0007669"/>
    <property type="project" value="UniProtKB-ARBA"/>
</dbReference>
<evidence type="ECO:0000259" key="1">
    <source>
        <dbReference type="PROSITE" id="PS50908"/>
    </source>
</evidence>
<reference evidence="3" key="1">
    <citation type="submission" date="2023-11" db="UniProtKB">
        <authorList>
            <consortium name="WormBaseParasite"/>
        </authorList>
    </citation>
    <scope>IDENTIFICATION</scope>
</reference>
<dbReference type="PANTHER" id="PTHR36960:SF1">
    <property type="entry name" value="SI:DKEY-32E6.3"/>
    <property type="match status" value="1"/>
</dbReference>
<dbReference type="GO" id="GO:0009893">
    <property type="term" value="P:positive regulation of metabolic process"/>
    <property type="evidence" value="ECO:0007669"/>
    <property type="project" value="UniProtKB-ARBA"/>
</dbReference>
<dbReference type="InterPro" id="IPR016135">
    <property type="entry name" value="UBQ-conjugating_enzyme/RWD"/>
</dbReference>
<evidence type="ECO:0000313" key="3">
    <source>
        <dbReference type="WBParaSite" id="SMTH1_76220.1"/>
    </source>
</evidence>
<sequence length="700" mass="81584">MADEKPRRKLILHFDARNTLFLSDKSYRFTIEEALNNYISGIVWGQLKEKSEKNENHSSDMIEINESQSENIKPVKYQVLNKMNSNQKKLDHEVNSCKTTITTPTTTTTITTPMDTRQPYEANFKSTLACWNRLPIPLCIKQPQPNAISIYKLLEKQIVKITSDRGRIRKYLGNFTQTPEGLPYRNLFNEYLEMLKLTPIESINSPYCLCVNSGKINNHHGNNNNNNDHINENVDNHYYHYLMPAFYRLLTWLIETNRQFAIFIRTYGKDGEHILSAIEAYIHGKHSQEKAPFNAKQYIPIDYTKWYLKRSDHEPLFQFIKEIPYKDSLDSDKQFINISNNPNEIYQIWSKQIGVLHVIDDFTYWKSHNYHYKSSKPLWFNPYDPYIQHILFDDNIRFEEDGSNVIDLYQLNTTTTTTTTNTRPPSLKPCDINAIKGVTTIKRVSVYRGHIPVTLDLKIKMSVEDCENELLALESIYEDKYQLVQTTPRRKIKVNLNGQSDDSLSTKVRCQLLFELTSNYPNKPPKYQILKPENLSDEDISDINIIINEVIERSLGFVMLFDILTEVQEKLDSICAKILIRQRNEAKEKRKAIQLEEEAKFRGDRVTVESFLEWNTKFLAEMESLKEKSISEDQNAVKRLTGRELFLKDNHYDDSDLTFLETNGGEVVEIDEHLFVDIGDIDLDDDNDDDNNQVVVTGTA</sequence>
<dbReference type="Proteomes" id="UP000050791">
    <property type="component" value="Unassembled WGS sequence"/>
</dbReference>
<feature type="domain" description="RWD" evidence="1">
    <location>
        <begin position="468"/>
        <end position="574"/>
    </location>
</feature>
<dbReference type="SMART" id="SM00591">
    <property type="entry name" value="RWD"/>
    <property type="match status" value="1"/>
</dbReference>
<proteinExistence type="predicted"/>
<evidence type="ECO:0000313" key="2">
    <source>
        <dbReference type="Proteomes" id="UP000050791"/>
    </source>
</evidence>
<protein>
    <recommendedName>
        <fullName evidence="1">RWD domain-containing protein</fullName>
    </recommendedName>
</protein>
<dbReference type="GO" id="GO:0010468">
    <property type="term" value="P:regulation of gene expression"/>
    <property type="evidence" value="ECO:0007669"/>
    <property type="project" value="UniProtKB-ARBA"/>
</dbReference>
<dbReference type="SUPFAM" id="SSF54495">
    <property type="entry name" value="UBC-like"/>
    <property type="match status" value="1"/>
</dbReference>
<dbReference type="Pfam" id="PF05773">
    <property type="entry name" value="RWD"/>
    <property type="match status" value="1"/>
</dbReference>
<dbReference type="AlphaFoldDB" id="A0AA85BUD6"/>
<dbReference type="PANTHER" id="PTHR36960">
    <property type="entry name" value="SI:DKEY-32E6.3"/>
    <property type="match status" value="1"/>
</dbReference>
<dbReference type="Gene3D" id="3.10.110.10">
    <property type="entry name" value="Ubiquitin Conjugating Enzyme"/>
    <property type="match status" value="1"/>
</dbReference>
<dbReference type="GO" id="GO:0051246">
    <property type="term" value="P:regulation of protein metabolic process"/>
    <property type="evidence" value="ECO:0007669"/>
    <property type="project" value="UniProtKB-ARBA"/>
</dbReference>
<name>A0AA85BUD6_9TREM</name>
<dbReference type="FunFam" id="3.10.110.10:FF:000050">
    <property type="entry name" value="eIF-2-alpha kinase GCN2"/>
    <property type="match status" value="1"/>
</dbReference>
<accession>A0AA85BUD6</accession>